<keyword evidence="3" id="KW-1185">Reference proteome</keyword>
<dbReference type="InParanoid" id="F8PGB9"/>
<dbReference type="EMBL" id="GL945474">
    <property type="protein sequence ID" value="EGO04826.1"/>
    <property type="molecule type" value="Genomic_DNA"/>
</dbReference>
<organism evidence="3">
    <name type="scientific">Serpula lacrymans var. lacrymans (strain S7.3)</name>
    <name type="common">Dry rot fungus</name>
    <dbReference type="NCBI Taxonomy" id="936435"/>
    <lineage>
        <taxon>Eukaryota</taxon>
        <taxon>Fungi</taxon>
        <taxon>Dikarya</taxon>
        <taxon>Basidiomycota</taxon>
        <taxon>Agaricomycotina</taxon>
        <taxon>Agaricomycetes</taxon>
        <taxon>Agaricomycetidae</taxon>
        <taxon>Boletales</taxon>
        <taxon>Coniophorineae</taxon>
        <taxon>Serpulaceae</taxon>
        <taxon>Serpula</taxon>
    </lineage>
</organism>
<gene>
    <name evidence="2" type="ORF">SERLA73DRAFT_44058</name>
</gene>
<name>F8PGB9_SERL3</name>
<sequence>PIWMDNYSKFLSELCSNFRPHNPTRDAECQIKHLQMCKNQCLNKYMVKFNHFASQIQGWGKGALCDQFHKGLPLRIKNKITHIRKLDSLAELQILAQTIDSCYWEQHSKVSRETTT</sequence>
<feature type="domain" description="Retrotransposon gag" evidence="1">
    <location>
        <begin position="5"/>
        <end position="72"/>
    </location>
</feature>
<dbReference type="HOGENOM" id="CLU_2102806_0_0_1"/>
<feature type="non-terminal residue" evidence="2">
    <location>
        <position position="1"/>
    </location>
</feature>
<dbReference type="OrthoDB" id="2688047at2759"/>
<dbReference type="InterPro" id="IPR005162">
    <property type="entry name" value="Retrotrans_gag_dom"/>
</dbReference>
<evidence type="ECO:0000313" key="3">
    <source>
        <dbReference type="Proteomes" id="UP000008063"/>
    </source>
</evidence>
<dbReference type="Pfam" id="PF03732">
    <property type="entry name" value="Retrotrans_gag"/>
    <property type="match status" value="1"/>
</dbReference>
<dbReference type="STRING" id="936435.F8PGB9"/>
<dbReference type="AlphaFoldDB" id="F8PGB9"/>
<proteinExistence type="predicted"/>
<dbReference type="Proteomes" id="UP000008063">
    <property type="component" value="Unassembled WGS sequence"/>
</dbReference>
<evidence type="ECO:0000259" key="1">
    <source>
        <dbReference type="Pfam" id="PF03732"/>
    </source>
</evidence>
<protein>
    <recommendedName>
        <fullName evidence="1">Retrotransposon gag domain-containing protein</fullName>
    </recommendedName>
</protein>
<evidence type="ECO:0000313" key="2">
    <source>
        <dbReference type="EMBL" id="EGO04826.1"/>
    </source>
</evidence>
<accession>F8PGB9</accession>
<reference evidence="3" key="1">
    <citation type="journal article" date="2011" name="Science">
        <title>The plant cell wall-decomposing machinery underlies the functional diversity of forest fungi.</title>
        <authorList>
            <person name="Eastwood D.C."/>
            <person name="Floudas D."/>
            <person name="Binder M."/>
            <person name="Majcherczyk A."/>
            <person name="Schneider P."/>
            <person name="Aerts A."/>
            <person name="Asiegbu F.O."/>
            <person name="Baker S.E."/>
            <person name="Barry K."/>
            <person name="Bendiksby M."/>
            <person name="Blumentritt M."/>
            <person name="Coutinho P.M."/>
            <person name="Cullen D."/>
            <person name="de Vries R.P."/>
            <person name="Gathman A."/>
            <person name="Goodell B."/>
            <person name="Henrissat B."/>
            <person name="Ihrmark K."/>
            <person name="Kauserud H."/>
            <person name="Kohler A."/>
            <person name="LaButti K."/>
            <person name="Lapidus A."/>
            <person name="Lavin J.L."/>
            <person name="Lee Y.-H."/>
            <person name="Lindquist E."/>
            <person name="Lilly W."/>
            <person name="Lucas S."/>
            <person name="Morin E."/>
            <person name="Murat C."/>
            <person name="Oguiza J.A."/>
            <person name="Park J."/>
            <person name="Pisabarro A.G."/>
            <person name="Riley R."/>
            <person name="Rosling A."/>
            <person name="Salamov A."/>
            <person name="Schmidt O."/>
            <person name="Schmutz J."/>
            <person name="Skrede I."/>
            <person name="Stenlid J."/>
            <person name="Wiebenga A."/>
            <person name="Xie X."/>
            <person name="Kuees U."/>
            <person name="Hibbett D.S."/>
            <person name="Hoffmeister D."/>
            <person name="Hoegberg N."/>
            <person name="Martin F."/>
            <person name="Grigoriev I.V."/>
            <person name="Watkinson S.C."/>
        </authorList>
    </citation>
    <scope>NUCLEOTIDE SEQUENCE [LARGE SCALE GENOMIC DNA]</scope>
    <source>
        <strain evidence="3">strain S7.3</strain>
    </source>
</reference>